<dbReference type="Proteomes" id="UP000554482">
    <property type="component" value="Unassembled WGS sequence"/>
</dbReference>
<protein>
    <submittedName>
        <fullName evidence="1">Uncharacterized protein</fullName>
    </submittedName>
</protein>
<name>A0A7J6UTC9_THATH</name>
<dbReference type="AlphaFoldDB" id="A0A7J6UTC9"/>
<organism evidence="1 2">
    <name type="scientific">Thalictrum thalictroides</name>
    <name type="common">Rue-anemone</name>
    <name type="synonym">Anemone thalictroides</name>
    <dbReference type="NCBI Taxonomy" id="46969"/>
    <lineage>
        <taxon>Eukaryota</taxon>
        <taxon>Viridiplantae</taxon>
        <taxon>Streptophyta</taxon>
        <taxon>Embryophyta</taxon>
        <taxon>Tracheophyta</taxon>
        <taxon>Spermatophyta</taxon>
        <taxon>Magnoliopsida</taxon>
        <taxon>Ranunculales</taxon>
        <taxon>Ranunculaceae</taxon>
        <taxon>Thalictroideae</taxon>
        <taxon>Thalictrum</taxon>
    </lineage>
</organism>
<sequence>MLKLEFPFFKIDRPPFFMKDSGLIARSELKKYKKAQDARLDNEDQFILNIAENYVVHTVLKGNLNYEGSSSTPLHASRTPLPLQQINKEISLHVTQRRGSGRPPGAPNKKGKAKINLTEDNQNLSSKKRKIQEILVMERDMIPYCPNTSIVQPETQILQQQPTIFHPSMVSDSDALDLVMNFIVRTTLASLLVNNGIVTPTILNFINTLPITNHTNPSTVLGGSHSQEILRGGTIFSDIADDSYDANHEFMTTGPSGGAEFRSNKQEFH</sequence>
<evidence type="ECO:0000313" key="2">
    <source>
        <dbReference type="Proteomes" id="UP000554482"/>
    </source>
</evidence>
<gene>
    <name evidence="1" type="ORF">FRX31_034587</name>
</gene>
<dbReference type="EMBL" id="JABWDY010043536">
    <property type="protein sequence ID" value="KAF5175826.1"/>
    <property type="molecule type" value="Genomic_DNA"/>
</dbReference>
<reference evidence="1 2" key="1">
    <citation type="submission" date="2020-06" db="EMBL/GenBank/DDBJ databases">
        <title>Transcriptomic and genomic resources for Thalictrum thalictroides and T. hernandezii: Facilitating candidate gene discovery in an emerging model plant lineage.</title>
        <authorList>
            <person name="Arias T."/>
            <person name="Riano-Pachon D.M."/>
            <person name="Di Stilio V.S."/>
        </authorList>
    </citation>
    <scope>NUCLEOTIDE SEQUENCE [LARGE SCALE GENOMIC DNA]</scope>
    <source>
        <strain evidence="2">cv. WT478/WT964</strain>
        <tissue evidence="1">Leaves</tissue>
    </source>
</reference>
<comment type="caution">
    <text evidence="1">The sequence shown here is derived from an EMBL/GenBank/DDBJ whole genome shotgun (WGS) entry which is preliminary data.</text>
</comment>
<proteinExistence type="predicted"/>
<accession>A0A7J6UTC9</accession>
<keyword evidence="2" id="KW-1185">Reference proteome</keyword>
<evidence type="ECO:0000313" key="1">
    <source>
        <dbReference type="EMBL" id="KAF5175826.1"/>
    </source>
</evidence>